<evidence type="ECO:0000313" key="6">
    <source>
        <dbReference type="Proteomes" id="UP001174909"/>
    </source>
</evidence>
<accession>A0AA35SQH7</accession>
<feature type="compositionally biased region" description="Polar residues" evidence="2">
    <location>
        <begin position="17"/>
        <end position="33"/>
    </location>
</feature>
<dbReference type="InterPro" id="IPR040194">
    <property type="entry name" value="Cwf19-like"/>
</dbReference>
<dbReference type="InterPro" id="IPR006767">
    <property type="entry name" value="Cwf19-like_C_dom-2"/>
</dbReference>
<proteinExistence type="inferred from homology"/>
<feature type="compositionally biased region" description="Low complexity" evidence="2">
    <location>
        <begin position="34"/>
        <end position="46"/>
    </location>
</feature>
<protein>
    <submittedName>
        <fullName evidence="5">CWF19-like protein 2</fullName>
    </submittedName>
</protein>
<feature type="non-terminal residue" evidence="5">
    <location>
        <position position="487"/>
    </location>
</feature>
<reference evidence="5" key="1">
    <citation type="submission" date="2023-03" db="EMBL/GenBank/DDBJ databases">
        <authorList>
            <person name="Steffen K."/>
            <person name="Cardenas P."/>
        </authorList>
    </citation>
    <scope>NUCLEOTIDE SEQUENCE</scope>
</reference>
<feature type="region of interest" description="Disordered" evidence="2">
    <location>
        <begin position="154"/>
        <end position="179"/>
    </location>
</feature>
<keyword evidence="6" id="KW-1185">Reference proteome</keyword>
<dbReference type="PANTHER" id="PTHR12072:SF5">
    <property type="entry name" value="CWF19-LIKE PROTEIN 2"/>
    <property type="match status" value="1"/>
</dbReference>
<dbReference type="Pfam" id="PF04677">
    <property type="entry name" value="CwfJ_C_1"/>
    <property type="match status" value="1"/>
</dbReference>
<name>A0AA35SQH7_GEOBA</name>
<dbReference type="PANTHER" id="PTHR12072">
    <property type="entry name" value="CWF19, CELL CYCLE CONTROL PROTEIN"/>
    <property type="match status" value="1"/>
</dbReference>
<evidence type="ECO:0000256" key="2">
    <source>
        <dbReference type="SAM" id="MobiDB-lite"/>
    </source>
</evidence>
<evidence type="ECO:0000256" key="1">
    <source>
        <dbReference type="ARBA" id="ARBA00006795"/>
    </source>
</evidence>
<evidence type="ECO:0000259" key="4">
    <source>
        <dbReference type="Pfam" id="PF04677"/>
    </source>
</evidence>
<dbReference type="InterPro" id="IPR006768">
    <property type="entry name" value="Cwf19-like_C_dom-1"/>
</dbReference>
<dbReference type="GO" id="GO:0000398">
    <property type="term" value="P:mRNA splicing, via spliceosome"/>
    <property type="evidence" value="ECO:0007669"/>
    <property type="project" value="TreeGrafter"/>
</dbReference>
<dbReference type="AlphaFoldDB" id="A0AA35SQH7"/>
<feature type="region of interest" description="Disordered" evidence="2">
    <location>
        <begin position="1"/>
        <end position="80"/>
    </location>
</feature>
<dbReference type="Proteomes" id="UP001174909">
    <property type="component" value="Unassembled WGS sequence"/>
</dbReference>
<evidence type="ECO:0000259" key="3">
    <source>
        <dbReference type="Pfam" id="PF04676"/>
    </source>
</evidence>
<gene>
    <name evidence="5" type="ORF">GBAR_LOCUS18669</name>
</gene>
<sequence length="487" mass="55097">MTTTSSSSGQGWRKNKSSPAPESSVISTEITTDSVAVSKSSPPSESEASREKIFSTTEEMSGFGESAEKARETPVALPDKPVTEAQLNSLGAKLLKAELVGNTGKVEKLKSELERLREVKRLQESTLSSGVSNRATREEKTLVLTKTDRFGREKPLQLPSTSQGYRPQPKGATHTKKGKREKYFHDDDRYSLKELVEQERMMTAEETHAAIARMASKFVPASGADETVDDAFDSKSAMKYDETKELEKAKKRSVAENRKMADAVDKCQLCFDNPNFNKHLLIAVGMNTYVCAPWHTSLAEGHCYIVPMEHVTCSLFLDENVWSEVDIFRKGLTRMFADRDLDVVFMETFTSVKRKTHMYIDCVPIPREEGELAPMYFKKAILESDEEWAQNKKLIDTRAKGVRGSLPTGLPYFFAEFGLDGGFGHVIEDTDQFPHYFGREVVGGLLDLSPRLWLKPRREEFDKQREKVVKLSEWWAPYDWTQKLKQT</sequence>
<dbReference type="Pfam" id="PF04676">
    <property type="entry name" value="CwfJ_C_2"/>
    <property type="match status" value="1"/>
</dbReference>
<feature type="compositionally biased region" description="Polar residues" evidence="2">
    <location>
        <begin position="1"/>
        <end position="10"/>
    </location>
</feature>
<dbReference type="GO" id="GO:0071014">
    <property type="term" value="C:post-mRNA release spliceosomal complex"/>
    <property type="evidence" value="ECO:0007669"/>
    <property type="project" value="TreeGrafter"/>
</dbReference>
<feature type="domain" description="Cwf19-like C-terminal" evidence="4">
    <location>
        <begin position="256"/>
        <end position="378"/>
    </location>
</feature>
<feature type="domain" description="Cwf19-like protein C-terminal" evidence="3">
    <location>
        <begin position="387"/>
        <end position="481"/>
    </location>
</feature>
<evidence type="ECO:0000313" key="5">
    <source>
        <dbReference type="EMBL" id="CAI8033091.1"/>
    </source>
</evidence>
<organism evidence="5 6">
    <name type="scientific">Geodia barretti</name>
    <name type="common">Barrett's horny sponge</name>
    <dbReference type="NCBI Taxonomy" id="519541"/>
    <lineage>
        <taxon>Eukaryota</taxon>
        <taxon>Metazoa</taxon>
        <taxon>Porifera</taxon>
        <taxon>Demospongiae</taxon>
        <taxon>Heteroscleromorpha</taxon>
        <taxon>Tetractinellida</taxon>
        <taxon>Astrophorina</taxon>
        <taxon>Geodiidae</taxon>
        <taxon>Geodia</taxon>
    </lineage>
</organism>
<dbReference type="EMBL" id="CASHTH010002642">
    <property type="protein sequence ID" value="CAI8033091.1"/>
    <property type="molecule type" value="Genomic_DNA"/>
</dbReference>
<comment type="caution">
    <text evidence="5">The sequence shown here is derived from an EMBL/GenBank/DDBJ whole genome shotgun (WGS) entry which is preliminary data.</text>
</comment>
<comment type="similarity">
    <text evidence="1">Belongs to the CWF19 family.</text>
</comment>